<dbReference type="RefSeq" id="WP_048186938.1">
    <property type="nucleotide sequence ID" value="NZ_CP011097.1"/>
</dbReference>
<evidence type="ECO:0000313" key="2">
    <source>
        <dbReference type="Proteomes" id="UP000266745"/>
    </source>
</evidence>
<keyword evidence="2" id="KW-1185">Reference proteome</keyword>
<evidence type="ECO:0000313" key="1">
    <source>
        <dbReference type="EMBL" id="AJZ76250.1"/>
    </source>
</evidence>
<dbReference type="GeneID" id="24874421"/>
<proteinExistence type="predicted"/>
<sequence length="186" mass="21892">MPGKGYSTIGLKPDLLTRLHNITDTYYPGMFLPSTLIIMMNEVKRGYYTVNLHNIRLDLSGRYNSITIRLDVDEWLKENYKELKEKYEQKYHVRCFSRFTSYFLANLFESKLDAQNHVIRLKESNFEWLQEEYSKFKSNSKPESVPTFAKFADIYLNELSDKIKVAKEVLTMPNFSSLASQSIEKN</sequence>
<dbReference type="AlphaFoldDB" id="A0A3G1B3B8"/>
<dbReference type="Proteomes" id="UP000266745">
    <property type="component" value="Chromosome"/>
</dbReference>
<reference evidence="1 2" key="1">
    <citation type="journal article" date="2016" name="Sci. Rep.">
        <title>A novel ammonia-oxidizing archaeon from wastewater treatment plant: Its enrichment, physiological and genomic characteristics.</title>
        <authorList>
            <person name="Li Y."/>
            <person name="Ding K."/>
            <person name="Wen X."/>
            <person name="Zhang B."/>
            <person name="Shen B."/>
            <person name="Yang Y."/>
        </authorList>
    </citation>
    <scope>NUCLEOTIDE SEQUENCE [LARGE SCALE GENOMIC DNA]</scope>
    <source>
        <strain evidence="1 2">SAT1</strain>
    </source>
</reference>
<organism evidence="1 2">
    <name type="scientific">Candidatus Nitrosotenuis cloacae</name>
    <dbReference type="NCBI Taxonomy" id="1603555"/>
    <lineage>
        <taxon>Archaea</taxon>
        <taxon>Nitrososphaerota</taxon>
        <taxon>Candidatus Nitrosotenuis</taxon>
    </lineage>
</organism>
<dbReference type="KEGG" id="tah:SU86_007605"/>
<gene>
    <name evidence="1" type="ORF">SU86_007605</name>
</gene>
<name>A0A3G1B3B8_9ARCH</name>
<dbReference type="EMBL" id="CP011097">
    <property type="protein sequence ID" value="AJZ76250.1"/>
    <property type="molecule type" value="Genomic_DNA"/>
</dbReference>
<dbReference type="OrthoDB" id="8533at2157"/>
<accession>A0A3G1B3B8</accession>
<protein>
    <submittedName>
        <fullName evidence="1">Uncharacterized protein</fullName>
    </submittedName>
</protein>